<gene>
    <name evidence="1" type="ORF">I6I10_12735</name>
</gene>
<dbReference type="EMBL" id="CP066007">
    <property type="protein sequence ID" value="QQB46280.1"/>
    <property type="molecule type" value="Genomic_DNA"/>
</dbReference>
<accession>A0A7T4EF74</accession>
<dbReference type="AlphaFoldDB" id="A0A7T4EF74"/>
<evidence type="ECO:0000313" key="1">
    <source>
        <dbReference type="EMBL" id="QQB46280.1"/>
    </source>
</evidence>
<evidence type="ECO:0000313" key="2">
    <source>
        <dbReference type="Proteomes" id="UP000596145"/>
    </source>
</evidence>
<proteinExistence type="predicted"/>
<dbReference type="InterPro" id="IPR013402">
    <property type="entry name" value="CHP02569"/>
</dbReference>
<name>A0A7T4EF74_9CORY</name>
<dbReference type="NCBIfam" id="TIGR02569">
    <property type="entry name" value="TIGR02569_actnb"/>
    <property type="match status" value="1"/>
</dbReference>
<dbReference type="GeneID" id="92759432"/>
<protein>
    <submittedName>
        <fullName evidence="1">TIGR02569 family protein</fullName>
    </submittedName>
</protein>
<dbReference type="Proteomes" id="UP000596145">
    <property type="component" value="Chromosome"/>
</dbReference>
<dbReference type="OrthoDB" id="4427130at2"/>
<sequence>MPTKASAISYVPTVVQRAFSAHMGTEAQRAEATYAGAAWDHGIHVGDIVVAPVVNVERANWSAAARETLRVDNVTLARSVRSSDGRLVVAGWKATEYHPGCLADRADEVVLAALRLDSALADVPLPDIFPTQMESCRVESDFFDLADLAAWADDPGSVLDAGLNSRAQADESQLVALSLAADAIERLEPIDAPNQVTHADMLATTIFADGAAPTVTDIVPVAHPGGYTAALAIVDSLIAGAATSRIISRFAHVENLHQLVYRALLYRLYIHALHPQSRSNSRSSIVRVARELL</sequence>
<reference evidence="1 2" key="1">
    <citation type="submission" date="2020-12" db="EMBL/GenBank/DDBJ databases">
        <title>FDA dAtabase for Regulatory Grade micrObial Sequences (FDA-ARGOS): Supporting development and validation of Infectious Disease Dx tests.</title>
        <authorList>
            <person name="Sproer C."/>
            <person name="Gronow S."/>
            <person name="Severitt S."/>
            <person name="Schroder I."/>
            <person name="Tallon L."/>
            <person name="Sadzewicz L."/>
            <person name="Zhao X."/>
            <person name="Boylan J."/>
            <person name="Ott S."/>
            <person name="Bowen H."/>
            <person name="Vavikolanu K."/>
            <person name="Mehta A."/>
            <person name="Aluvathingal J."/>
            <person name="Nadendla S."/>
            <person name="Lowell S."/>
            <person name="Myers T."/>
            <person name="Yan Y."/>
            <person name="Sichtig H."/>
        </authorList>
    </citation>
    <scope>NUCLEOTIDE SEQUENCE [LARGE SCALE GENOMIC DNA]</scope>
    <source>
        <strain evidence="1 2">FDAARGOS_1053</strain>
    </source>
</reference>
<dbReference type="RefSeq" id="WP_005390287.1">
    <property type="nucleotide sequence ID" value="NZ_CP066007.1"/>
</dbReference>
<organism evidence="1 2">
    <name type="scientific">Corynebacterium glucuronolyticum</name>
    <dbReference type="NCBI Taxonomy" id="39791"/>
    <lineage>
        <taxon>Bacteria</taxon>
        <taxon>Bacillati</taxon>
        <taxon>Actinomycetota</taxon>
        <taxon>Actinomycetes</taxon>
        <taxon>Mycobacteriales</taxon>
        <taxon>Corynebacteriaceae</taxon>
        <taxon>Corynebacterium</taxon>
    </lineage>
</organism>